<proteinExistence type="predicted"/>
<protein>
    <submittedName>
        <fullName evidence="1">Uncharacterized protein</fullName>
    </submittedName>
</protein>
<organism evidence="1 2">
    <name type="scientific">Daphnia magna</name>
    <dbReference type="NCBI Taxonomy" id="35525"/>
    <lineage>
        <taxon>Eukaryota</taxon>
        <taxon>Metazoa</taxon>
        <taxon>Ecdysozoa</taxon>
        <taxon>Arthropoda</taxon>
        <taxon>Crustacea</taxon>
        <taxon>Branchiopoda</taxon>
        <taxon>Diplostraca</taxon>
        <taxon>Cladocera</taxon>
        <taxon>Anomopoda</taxon>
        <taxon>Daphniidae</taxon>
        <taxon>Daphnia</taxon>
    </lineage>
</organism>
<keyword evidence="2" id="KW-1185">Reference proteome</keyword>
<reference evidence="1 2" key="1">
    <citation type="submission" date="2016-03" db="EMBL/GenBank/DDBJ databases">
        <title>EvidentialGene: Evidence-directed Construction of Genes on Genomes.</title>
        <authorList>
            <person name="Gilbert D.G."/>
            <person name="Choi J.-H."/>
            <person name="Mockaitis K."/>
            <person name="Colbourne J."/>
            <person name="Pfrender M."/>
        </authorList>
    </citation>
    <scope>NUCLEOTIDE SEQUENCE [LARGE SCALE GENOMIC DNA]</scope>
    <source>
        <strain evidence="1 2">Xinb3</strain>
        <tissue evidence="1">Complete organism</tissue>
    </source>
</reference>
<evidence type="ECO:0000313" key="1">
    <source>
        <dbReference type="EMBL" id="KZS08633.1"/>
    </source>
</evidence>
<dbReference type="EMBL" id="LRGB01002190">
    <property type="protein sequence ID" value="KZS08633.1"/>
    <property type="molecule type" value="Genomic_DNA"/>
</dbReference>
<comment type="caution">
    <text evidence="1">The sequence shown here is derived from an EMBL/GenBank/DDBJ whole genome shotgun (WGS) entry which is preliminary data.</text>
</comment>
<gene>
    <name evidence="1" type="ORF">APZ42_027324</name>
</gene>
<dbReference type="Proteomes" id="UP000076858">
    <property type="component" value="Unassembled WGS sequence"/>
</dbReference>
<sequence>MIKDKAFQIIHKDNVSAVAMSPGSIIWYTLKHQISTETSSPTVVLTDVIENRYTSHVVAVNFLVSSWAQ</sequence>
<name>A0A164RGK5_9CRUS</name>
<accession>A0A164RGK5</accession>
<evidence type="ECO:0000313" key="2">
    <source>
        <dbReference type="Proteomes" id="UP000076858"/>
    </source>
</evidence>
<dbReference type="AlphaFoldDB" id="A0A164RGK5"/>